<evidence type="ECO:0000256" key="1">
    <source>
        <dbReference type="ARBA" id="ARBA00023015"/>
    </source>
</evidence>
<dbReference type="Pfam" id="PF12833">
    <property type="entry name" value="HTH_18"/>
    <property type="match status" value="1"/>
</dbReference>
<keyword evidence="3" id="KW-0804">Transcription</keyword>
<dbReference type="Proteomes" id="UP001326715">
    <property type="component" value="Chromosome"/>
</dbReference>
<evidence type="ECO:0000313" key="7">
    <source>
        <dbReference type="Proteomes" id="UP000183788"/>
    </source>
</evidence>
<dbReference type="GO" id="GO:0003700">
    <property type="term" value="F:DNA-binding transcription factor activity"/>
    <property type="evidence" value="ECO:0007669"/>
    <property type="project" value="InterPro"/>
</dbReference>
<gene>
    <name evidence="5" type="ORF">SAMN05661012_00933</name>
    <name evidence="6" type="ORF">SR876_07525</name>
</gene>
<proteinExistence type="predicted"/>
<dbReference type="PANTHER" id="PTHR46796">
    <property type="entry name" value="HTH-TYPE TRANSCRIPTIONAL ACTIVATOR RHAS-RELATED"/>
    <property type="match status" value="1"/>
</dbReference>
<keyword evidence="2 5" id="KW-0238">DNA-binding</keyword>
<dbReference type="GO" id="GO:0043565">
    <property type="term" value="F:sequence-specific DNA binding"/>
    <property type="evidence" value="ECO:0007669"/>
    <property type="project" value="InterPro"/>
</dbReference>
<dbReference type="EMBL" id="CP140154">
    <property type="protein sequence ID" value="WQG91345.1"/>
    <property type="molecule type" value="Genomic_DNA"/>
</dbReference>
<reference evidence="6 8" key="2">
    <citation type="submission" date="2023-11" db="EMBL/GenBank/DDBJ databases">
        <title>MicrobeMod: A computational toolkit for identifying prokaryotic methylation and restriction-modification with nanopore sequencing.</title>
        <authorList>
            <person name="Crits-Christoph A."/>
            <person name="Kang S.C."/>
            <person name="Lee H."/>
            <person name="Ostrov N."/>
        </authorList>
    </citation>
    <scope>NUCLEOTIDE SEQUENCE [LARGE SCALE GENOMIC DNA]</scope>
    <source>
        <strain evidence="6 8">ATCC 23090</strain>
    </source>
</reference>
<evidence type="ECO:0000259" key="4">
    <source>
        <dbReference type="PROSITE" id="PS01124"/>
    </source>
</evidence>
<dbReference type="SMART" id="SM00342">
    <property type="entry name" value="HTH_ARAC"/>
    <property type="match status" value="1"/>
</dbReference>
<keyword evidence="1" id="KW-0805">Transcription regulation</keyword>
<dbReference type="AlphaFoldDB" id="A0A1K1MVI1"/>
<keyword evidence="8" id="KW-1185">Reference proteome</keyword>
<name>A0A1K1MVI1_9BACT</name>
<dbReference type="Pfam" id="PF20240">
    <property type="entry name" value="DUF6597"/>
    <property type="match status" value="1"/>
</dbReference>
<dbReference type="Proteomes" id="UP000183788">
    <property type="component" value="Unassembled WGS sequence"/>
</dbReference>
<dbReference type="InterPro" id="IPR050204">
    <property type="entry name" value="AraC_XylS_family_regulators"/>
</dbReference>
<dbReference type="Gene3D" id="1.10.10.60">
    <property type="entry name" value="Homeodomain-like"/>
    <property type="match status" value="1"/>
</dbReference>
<dbReference type="InterPro" id="IPR046532">
    <property type="entry name" value="DUF6597"/>
</dbReference>
<dbReference type="STRING" id="1004.SAMN05661012_00933"/>
<dbReference type="OrthoDB" id="323290at2"/>
<evidence type="ECO:0000313" key="5">
    <source>
        <dbReference type="EMBL" id="SFW27204.1"/>
    </source>
</evidence>
<evidence type="ECO:0000313" key="6">
    <source>
        <dbReference type="EMBL" id="WQG91345.1"/>
    </source>
</evidence>
<dbReference type="PROSITE" id="PS01124">
    <property type="entry name" value="HTH_ARAC_FAMILY_2"/>
    <property type="match status" value="1"/>
</dbReference>
<feature type="domain" description="HTH araC/xylS-type" evidence="4">
    <location>
        <begin position="124"/>
        <end position="220"/>
    </location>
</feature>
<accession>A0A1K1MVI1</accession>
<reference evidence="5 7" key="1">
    <citation type="submission" date="2016-11" db="EMBL/GenBank/DDBJ databases">
        <authorList>
            <person name="Jaros S."/>
            <person name="Januszkiewicz K."/>
            <person name="Wedrychowicz H."/>
        </authorList>
    </citation>
    <scope>NUCLEOTIDE SEQUENCE [LARGE SCALE GENOMIC DNA]</scope>
    <source>
        <strain evidence="5 7">DSM 784</strain>
    </source>
</reference>
<evidence type="ECO:0000256" key="2">
    <source>
        <dbReference type="ARBA" id="ARBA00023125"/>
    </source>
</evidence>
<evidence type="ECO:0000313" key="8">
    <source>
        <dbReference type="Proteomes" id="UP001326715"/>
    </source>
</evidence>
<evidence type="ECO:0000256" key="3">
    <source>
        <dbReference type="ARBA" id="ARBA00023163"/>
    </source>
</evidence>
<sequence length="234" mass="26910">MYVELPPSPDLAPFIKCFWLFDNNSGADLNYTTLPDGCLELLVFYQHGLLKSISVFGIQSEAYDILMPAHELKIGIRLRPLAKEYYLDKCTTLDRFADFTKTLSLQHFSELVSADIRAMSPAIDNRKQLLFDLLQKHAGNIEVESLATQCFWSSRQINRYFNKQLGLSLKSYCNILKCYASYKEIKAGDLNPDTGFYDQSHFIREIKKHTGTTPKKLLKNEAQRYVQFNSPEDV</sequence>
<dbReference type="EMBL" id="FPIZ01000002">
    <property type="protein sequence ID" value="SFW27204.1"/>
    <property type="molecule type" value="Genomic_DNA"/>
</dbReference>
<dbReference type="InterPro" id="IPR018060">
    <property type="entry name" value="HTH_AraC"/>
</dbReference>
<protein>
    <submittedName>
        <fullName evidence="6">AraC family transcriptional regulator</fullName>
    </submittedName>
    <submittedName>
        <fullName evidence="5">AraC-type DNA-binding protein</fullName>
    </submittedName>
</protein>
<dbReference type="RefSeq" id="WP_072357422.1">
    <property type="nucleotide sequence ID" value="NZ_CP139972.1"/>
</dbReference>
<organism evidence="5 7">
    <name type="scientific">Chitinophaga sancti</name>
    <dbReference type="NCBI Taxonomy" id="1004"/>
    <lineage>
        <taxon>Bacteria</taxon>
        <taxon>Pseudomonadati</taxon>
        <taxon>Bacteroidota</taxon>
        <taxon>Chitinophagia</taxon>
        <taxon>Chitinophagales</taxon>
        <taxon>Chitinophagaceae</taxon>
        <taxon>Chitinophaga</taxon>
    </lineage>
</organism>